<dbReference type="STRING" id="158190.SpiGrapes_2518"/>
<accession>G8QU32</accession>
<sequence length="93" mass="10625">MKACHHCHVTIESTLIIGTTTLCPSCGKPLHSCFNCRFYSPGSYHDCLEGIEEYIEEKTEPNYCDAFMLGEYSKEEQKKKTDAKARAEAFFNF</sequence>
<evidence type="ECO:0000313" key="2">
    <source>
        <dbReference type="Proteomes" id="UP000005632"/>
    </source>
</evidence>
<dbReference type="Proteomes" id="UP000005632">
    <property type="component" value="Chromosome"/>
</dbReference>
<dbReference type="OrthoDB" id="129664at2"/>
<name>G8QU32_SPHPG</name>
<dbReference type="KEGG" id="sgp:SpiGrapes_2518"/>
<dbReference type="AlphaFoldDB" id="G8QU32"/>
<gene>
    <name evidence="1" type="ordered locus">SpiGrapes_2518</name>
</gene>
<proteinExistence type="predicted"/>
<evidence type="ECO:0000313" key="1">
    <source>
        <dbReference type="EMBL" id="AEV30279.1"/>
    </source>
</evidence>
<keyword evidence="2" id="KW-1185">Reference proteome</keyword>
<protein>
    <submittedName>
        <fullName evidence="1">Uncharacterized protein</fullName>
    </submittedName>
</protein>
<dbReference type="HOGENOM" id="CLU_138568_1_0_12"/>
<organism evidence="1 2">
    <name type="scientific">Sphaerochaeta pleomorpha (strain ATCC BAA-1885 / DSM 22778 / Grapes)</name>
    <dbReference type="NCBI Taxonomy" id="158190"/>
    <lineage>
        <taxon>Bacteria</taxon>
        <taxon>Pseudomonadati</taxon>
        <taxon>Spirochaetota</taxon>
        <taxon>Spirochaetia</taxon>
        <taxon>Spirochaetales</taxon>
        <taxon>Sphaerochaetaceae</taxon>
        <taxon>Sphaerochaeta</taxon>
    </lineage>
</organism>
<dbReference type="EMBL" id="CP003155">
    <property type="protein sequence ID" value="AEV30279.1"/>
    <property type="molecule type" value="Genomic_DNA"/>
</dbReference>
<dbReference type="RefSeq" id="WP_014271119.1">
    <property type="nucleotide sequence ID" value="NC_016633.1"/>
</dbReference>
<reference evidence="1 2" key="1">
    <citation type="submission" date="2011-11" db="EMBL/GenBank/DDBJ databases">
        <title>Complete sequence of Spirochaeta sp. grapes.</title>
        <authorList>
            <consortium name="US DOE Joint Genome Institute"/>
            <person name="Lucas S."/>
            <person name="Han J."/>
            <person name="Lapidus A."/>
            <person name="Cheng J.-F."/>
            <person name="Goodwin L."/>
            <person name="Pitluck S."/>
            <person name="Peters L."/>
            <person name="Ovchinnikova G."/>
            <person name="Munk A.C."/>
            <person name="Detter J.C."/>
            <person name="Han C."/>
            <person name="Tapia R."/>
            <person name="Land M."/>
            <person name="Hauser L."/>
            <person name="Kyrpides N."/>
            <person name="Ivanova N."/>
            <person name="Pagani I."/>
            <person name="Ritalahtilisa K."/>
            <person name="Loeffler F."/>
            <person name="Woyke T."/>
        </authorList>
    </citation>
    <scope>NUCLEOTIDE SEQUENCE [LARGE SCALE GENOMIC DNA]</scope>
    <source>
        <strain evidence="2">ATCC BAA-1885 / DSM 22778 / Grapes</strain>
    </source>
</reference>